<dbReference type="GO" id="GO:0005737">
    <property type="term" value="C:cytoplasm"/>
    <property type="evidence" value="ECO:0007669"/>
    <property type="project" value="TreeGrafter"/>
</dbReference>
<dbReference type="SUPFAM" id="SSF48452">
    <property type="entry name" value="TPR-like"/>
    <property type="match status" value="1"/>
</dbReference>
<evidence type="ECO:0008006" key="12">
    <source>
        <dbReference type="Google" id="ProtNLM"/>
    </source>
</evidence>
<dbReference type="Gene3D" id="1.25.40.10">
    <property type="entry name" value="Tetratricopeptide repeat domain"/>
    <property type="match status" value="1"/>
</dbReference>
<sequence>MDKEIEIISRYNIRINDSRINMESYDISCAKNDEERVKIALQYLSRYENPIDYSHKSIIQCKSATIASEHIEKGNKAYQSLSWRDSVCQYTKAVSYAEISSKELARAYGNRSAALYECGLYDDSLIDIERALKIGYNDDIKAKLYARRAKCIYALEKKMTPEVIKAIADARKWLEKMNSIKKKLLMNILDEFPKNLSIKKPLTKNNISKLIPKIPNDNPKIPGVSGAITLKYSQEHGRHVVATKDINVGEVIMVQKSYAYIHNNADFYYKYCANCCKDVFAGIPCHQCVNVIYCDENCRDEDWREYHDIECSVISAMIGNVISQNLLTLRLTVKAYKEAGTFEKLQENIRKINEINDPILKLFTNDVFDPTKFASVYSLWKTATISFQDALISALILHSLAATTEIFGKKITTFKQLLKNKWAKFMSGLIMTNHRIISLNGTPGAAYSFYVNPFWCLFNNSCDPSTLSVNYKNVNALIAVQRIKKGEQIFITYGPEFLMFNTNERRNHFKKCEFWCECVACIRNWGPDSHLTFPSYGVSDLLKNPEMGNKMLIISNYNKSEIFLSDIDVKLKMIQHIYDLLNFFQSTHGYPTQEIFALRILLNRIVLSIC</sequence>
<keyword evidence="5 7" id="KW-0863">Zinc-finger</keyword>
<reference evidence="10" key="2">
    <citation type="submission" date="2023-03" db="EMBL/GenBank/DDBJ databases">
        <authorList>
            <person name="Inwood S.N."/>
            <person name="Skelly J.G."/>
            <person name="Guhlin J."/>
            <person name="Harrop T.W.R."/>
            <person name="Goldson S.G."/>
            <person name="Dearden P.K."/>
        </authorList>
    </citation>
    <scope>NUCLEOTIDE SEQUENCE</scope>
    <source>
        <strain evidence="10">Irish</strain>
        <tissue evidence="10">Whole body</tissue>
    </source>
</reference>
<proteinExistence type="predicted"/>
<dbReference type="GO" id="GO:0008757">
    <property type="term" value="F:S-adenosylmethionine-dependent methyltransferase activity"/>
    <property type="evidence" value="ECO:0007669"/>
    <property type="project" value="UniProtKB-ARBA"/>
</dbReference>
<evidence type="ECO:0000256" key="7">
    <source>
        <dbReference type="PROSITE-ProRule" id="PRU00134"/>
    </source>
</evidence>
<keyword evidence="6" id="KW-0862">Zinc</keyword>
<dbReference type="Gene3D" id="2.170.270.10">
    <property type="entry name" value="SET domain"/>
    <property type="match status" value="1"/>
</dbReference>
<evidence type="ECO:0000256" key="5">
    <source>
        <dbReference type="ARBA" id="ARBA00022771"/>
    </source>
</evidence>
<dbReference type="EMBL" id="JAQQBS010000002">
    <property type="protein sequence ID" value="KAK0173169.1"/>
    <property type="molecule type" value="Genomic_DNA"/>
</dbReference>
<dbReference type="GO" id="GO:0042826">
    <property type="term" value="F:histone deacetylase binding"/>
    <property type="evidence" value="ECO:0007669"/>
    <property type="project" value="TreeGrafter"/>
</dbReference>
<dbReference type="InterPro" id="IPR046341">
    <property type="entry name" value="SET_dom_sf"/>
</dbReference>
<evidence type="ECO:0000256" key="3">
    <source>
        <dbReference type="ARBA" id="ARBA00022691"/>
    </source>
</evidence>
<dbReference type="Pfam" id="PF00856">
    <property type="entry name" value="SET"/>
    <property type="match status" value="1"/>
</dbReference>
<gene>
    <name evidence="10" type="ORF">PV328_006407</name>
</gene>
<feature type="domain" description="MYND-type" evidence="9">
    <location>
        <begin position="272"/>
        <end position="311"/>
    </location>
</feature>
<evidence type="ECO:0000313" key="11">
    <source>
        <dbReference type="Proteomes" id="UP001168990"/>
    </source>
</evidence>
<organism evidence="10 11">
    <name type="scientific">Microctonus aethiopoides</name>
    <dbReference type="NCBI Taxonomy" id="144406"/>
    <lineage>
        <taxon>Eukaryota</taxon>
        <taxon>Metazoa</taxon>
        <taxon>Ecdysozoa</taxon>
        <taxon>Arthropoda</taxon>
        <taxon>Hexapoda</taxon>
        <taxon>Insecta</taxon>
        <taxon>Pterygota</taxon>
        <taxon>Neoptera</taxon>
        <taxon>Endopterygota</taxon>
        <taxon>Hymenoptera</taxon>
        <taxon>Apocrita</taxon>
        <taxon>Ichneumonoidea</taxon>
        <taxon>Braconidae</taxon>
        <taxon>Euphorinae</taxon>
        <taxon>Microctonus</taxon>
    </lineage>
</organism>
<evidence type="ECO:0000259" key="8">
    <source>
        <dbReference type="PROSITE" id="PS50280"/>
    </source>
</evidence>
<name>A0AA39KTH1_9HYME</name>
<dbReference type="PANTHER" id="PTHR46165">
    <property type="entry name" value="SET AND MYND DOMAIN-CONTAINING PROTEIN 4"/>
    <property type="match status" value="1"/>
</dbReference>
<dbReference type="AlphaFoldDB" id="A0AA39KTH1"/>
<evidence type="ECO:0000259" key="9">
    <source>
        <dbReference type="PROSITE" id="PS50865"/>
    </source>
</evidence>
<dbReference type="PROSITE" id="PS01360">
    <property type="entry name" value="ZF_MYND_1"/>
    <property type="match status" value="1"/>
</dbReference>
<dbReference type="GO" id="GO:0008170">
    <property type="term" value="F:N-methyltransferase activity"/>
    <property type="evidence" value="ECO:0007669"/>
    <property type="project" value="UniProtKB-ARBA"/>
</dbReference>
<keyword evidence="4" id="KW-0479">Metal-binding</keyword>
<keyword evidence="3" id="KW-0949">S-adenosyl-L-methionine</keyword>
<dbReference type="PROSITE" id="PS50280">
    <property type="entry name" value="SET"/>
    <property type="match status" value="1"/>
</dbReference>
<dbReference type="GO" id="GO:0032259">
    <property type="term" value="P:methylation"/>
    <property type="evidence" value="ECO:0007669"/>
    <property type="project" value="UniProtKB-KW"/>
</dbReference>
<evidence type="ECO:0000313" key="10">
    <source>
        <dbReference type="EMBL" id="KAK0173169.1"/>
    </source>
</evidence>
<dbReference type="Gene3D" id="1.10.220.160">
    <property type="match status" value="1"/>
</dbReference>
<protein>
    <recommendedName>
        <fullName evidence="12">SET domain-containing protein</fullName>
    </recommendedName>
</protein>
<dbReference type="GO" id="GO:0008276">
    <property type="term" value="F:protein methyltransferase activity"/>
    <property type="evidence" value="ECO:0007669"/>
    <property type="project" value="UniProtKB-ARBA"/>
</dbReference>
<dbReference type="Pfam" id="PF01753">
    <property type="entry name" value="zf-MYND"/>
    <property type="match status" value="1"/>
</dbReference>
<keyword evidence="11" id="KW-1185">Reference proteome</keyword>
<dbReference type="InterPro" id="IPR002893">
    <property type="entry name" value="Znf_MYND"/>
</dbReference>
<feature type="domain" description="SET" evidence="8">
    <location>
        <begin position="222"/>
        <end position="494"/>
    </location>
</feature>
<dbReference type="PANTHER" id="PTHR46165:SF6">
    <property type="entry name" value="SET AND MYND DOMAIN-CONTAINING PROTEIN 4-LIKE PROTEIN"/>
    <property type="match status" value="1"/>
</dbReference>
<evidence type="ECO:0000256" key="6">
    <source>
        <dbReference type="ARBA" id="ARBA00022833"/>
    </source>
</evidence>
<dbReference type="PROSITE" id="PS50865">
    <property type="entry name" value="ZF_MYND_2"/>
    <property type="match status" value="1"/>
</dbReference>
<reference evidence="10" key="1">
    <citation type="journal article" date="2023" name="bioRxiv">
        <title>Scaffold-level genome assemblies of two parasitoid biocontrol wasps reveal the parthenogenesis mechanism and an associated novel virus.</title>
        <authorList>
            <person name="Inwood S."/>
            <person name="Skelly J."/>
            <person name="Guhlin J."/>
            <person name="Harrop T."/>
            <person name="Goldson S."/>
            <person name="Dearden P."/>
        </authorList>
    </citation>
    <scope>NUCLEOTIDE SEQUENCE</scope>
    <source>
        <strain evidence="10">Irish</strain>
        <tissue evidence="10">Whole body</tissue>
    </source>
</reference>
<evidence type="ECO:0000256" key="2">
    <source>
        <dbReference type="ARBA" id="ARBA00022679"/>
    </source>
</evidence>
<keyword evidence="1" id="KW-0489">Methyltransferase</keyword>
<evidence type="ECO:0000256" key="4">
    <source>
        <dbReference type="ARBA" id="ARBA00022723"/>
    </source>
</evidence>
<dbReference type="Gene3D" id="6.10.140.2220">
    <property type="match status" value="1"/>
</dbReference>
<accession>A0AA39KTH1</accession>
<dbReference type="Proteomes" id="UP001168990">
    <property type="component" value="Unassembled WGS sequence"/>
</dbReference>
<evidence type="ECO:0000256" key="1">
    <source>
        <dbReference type="ARBA" id="ARBA00022603"/>
    </source>
</evidence>
<keyword evidence="2" id="KW-0808">Transferase</keyword>
<dbReference type="SUPFAM" id="SSF82199">
    <property type="entry name" value="SET domain"/>
    <property type="match status" value="1"/>
</dbReference>
<dbReference type="InterPro" id="IPR001214">
    <property type="entry name" value="SET_dom"/>
</dbReference>
<dbReference type="InterPro" id="IPR011990">
    <property type="entry name" value="TPR-like_helical_dom_sf"/>
</dbReference>
<dbReference type="InterPro" id="IPR052097">
    <property type="entry name" value="SET-MYND_domain_protein"/>
</dbReference>
<dbReference type="GO" id="GO:0008270">
    <property type="term" value="F:zinc ion binding"/>
    <property type="evidence" value="ECO:0007669"/>
    <property type="project" value="UniProtKB-KW"/>
</dbReference>
<dbReference type="GO" id="GO:0005634">
    <property type="term" value="C:nucleus"/>
    <property type="evidence" value="ECO:0007669"/>
    <property type="project" value="TreeGrafter"/>
</dbReference>
<comment type="caution">
    <text evidence="10">The sequence shown here is derived from an EMBL/GenBank/DDBJ whole genome shotgun (WGS) entry which is preliminary data.</text>
</comment>